<evidence type="ECO:0000313" key="1">
    <source>
        <dbReference type="EMBL" id="CAG5098149.1"/>
    </source>
</evidence>
<evidence type="ECO:0000313" key="2">
    <source>
        <dbReference type="Proteomes" id="UP001158576"/>
    </source>
</evidence>
<organism evidence="1 2">
    <name type="scientific">Oikopleura dioica</name>
    <name type="common">Tunicate</name>
    <dbReference type="NCBI Taxonomy" id="34765"/>
    <lineage>
        <taxon>Eukaryota</taxon>
        <taxon>Metazoa</taxon>
        <taxon>Chordata</taxon>
        <taxon>Tunicata</taxon>
        <taxon>Appendicularia</taxon>
        <taxon>Copelata</taxon>
        <taxon>Oikopleuridae</taxon>
        <taxon>Oikopleura</taxon>
    </lineage>
</organism>
<sequence>MEEFFESKGLRLYTFDTQNYDDLVEDRFKMSSISTESRAYTGIFGYLKARLFREVHSPKDIKFGRSYCKSD</sequence>
<protein>
    <submittedName>
        <fullName evidence="1">Oidioi.mRNA.OKI2018_I69.XSR.g15410.t1.cds</fullName>
    </submittedName>
</protein>
<gene>
    <name evidence="1" type="ORF">OKIOD_LOCUS6968</name>
</gene>
<name>A0ABN7SHX1_OIKDI</name>
<accession>A0ABN7SHX1</accession>
<dbReference type="Proteomes" id="UP001158576">
    <property type="component" value="Chromosome XSR"/>
</dbReference>
<proteinExistence type="predicted"/>
<keyword evidence="2" id="KW-1185">Reference proteome</keyword>
<dbReference type="EMBL" id="OU015569">
    <property type="protein sequence ID" value="CAG5098149.1"/>
    <property type="molecule type" value="Genomic_DNA"/>
</dbReference>
<reference evidence="1 2" key="1">
    <citation type="submission" date="2021-04" db="EMBL/GenBank/DDBJ databases">
        <authorList>
            <person name="Bliznina A."/>
        </authorList>
    </citation>
    <scope>NUCLEOTIDE SEQUENCE [LARGE SCALE GENOMIC DNA]</scope>
</reference>